<keyword evidence="10" id="KW-0479">Metal-binding</keyword>
<dbReference type="Pfam" id="PF01590">
    <property type="entry name" value="GAF"/>
    <property type="match status" value="3"/>
</dbReference>
<dbReference type="EMBL" id="JASJOU010000020">
    <property type="protein sequence ID" value="MDJ1506135.1"/>
    <property type="molecule type" value="Genomic_DNA"/>
</dbReference>
<protein>
    <recommendedName>
        <fullName evidence="5">Oxygen sensor histidine kinase NreB</fullName>
        <ecNumber evidence="4">2.7.13.3</ecNumber>
    </recommendedName>
    <alternativeName>
        <fullName evidence="15">Nitrogen regulation protein B</fullName>
    </alternativeName>
</protein>
<dbReference type="Gene3D" id="3.30.450.40">
    <property type="match status" value="3"/>
</dbReference>
<dbReference type="CDD" id="cd00130">
    <property type="entry name" value="PAS"/>
    <property type="match status" value="3"/>
</dbReference>
<evidence type="ECO:0000313" key="19">
    <source>
        <dbReference type="EMBL" id="MDJ1506135.1"/>
    </source>
</evidence>
<dbReference type="InterPro" id="IPR003594">
    <property type="entry name" value="HATPase_dom"/>
</dbReference>
<comment type="cofactor">
    <cofactor evidence="2">
        <name>[4Fe-4S] cluster</name>
        <dbReference type="ChEBI" id="CHEBI:49883"/>
    </cofactor>
</comment>
<evidence type="ECO:0000256" key="13">
    <source>
        <dbReference type="ARBA" id="ARBA00023014"/>
    </source>
</evidence>
<evidence type="ECO:0000256" key="12">
    <source>
        <dbReference type="ARBA" id="ARBA00023004"/>
    </source>
</evidence>
<feature type="domain" description="PAC" evidence="18">
    <location>
        <begin position="352"/>
        <end position="404"/>
    </location>
</feature>
<evidence type="ECO:0000259" key="16">
    <source>
        <dbReference type="PROSITE" id="PS50109"/>
    </source>
</evidence>
<dbReference type="GO" id="GO:0000155">
    <property type="term" value="F:phosphorelay sensor kinase activity"/>
    <property type="evidence" value="ECO:0007669"/>
    <property type="project" value="InterPro"/>
</dbReference>
<dbReference type="CDD" id="cd16917">
    <property type="entry name" value="HATPase_UhpB-NarQ-NarX-like"/>
    <property type="match status" value="1"/>
</dbReference>
<feature type="domain" description="Histidine kinase" evidence="16">
    <location>
        <begin position="1679"/>
        <end position="1770"/>
    </location>
</feature>
<evidence type="ECO:0000256" key="11">
    <source>
        <dbReference type="ARBA" id="ARBA00022777"/>
    </source>
</evidence>
<evidence type="ECO:0000256" key="6">
    <source>
        <dbReference type="ARBA" id="ARBA00022485"/>
    </source>
</evidence>
<dbReference type="SUPFAM" id="SSF55781">
    <property type="entry name" value="GAF domain-like"/>
    <property type="match status" value="3"/>
</dbReference>
<comment type="function">
    <text evidence="14">Member of the two-component regulatory system NreB/NreC involved in the control of dissimilatory nitrate/nitrite reduction in response to oxygen. NreB functions as a direct oxygen sensor histidine kinase which is autophosphorylated, in the absence of oxygen, probably at the conserved histidine residue, and transfers its phosphate group probably to a conserved aspartate residue of NreC. NreB/NreC activates the expression of the nitrate (narGHJI) and nitrite (nir) reductase operons, as well as the putative nitrate transporter gene narT.</text>
</comment>
<dbReference type="GO" id="GO:0051539">
    <property type="term" value="F:4 iron, 4 sulfur cluster binding"/>
    <property type="evidence" value="ECO:0007669"/>
    <property type="project" value="UniProtKB-KW"/>
</dbReference>
<keyword evidence="8" id="KW-0597">Phosphoprotein</keyword>
<dbReference type="PROSITE" id="PS50113">
    <property type="entry name" value="PAC"/>
    <property type="match status" value="2"/>
</dbReference>
<sequence length="1770" mass="201135">MKSLAPFSGEALKIFQTLPDLYLILSADLVILTASDTYLKATLTKRETIAGIPVFDVFPRNPSVKQAYTAKRLLASLQHVLSSKEPHKMALQQYSISNTGSPHSAEKEDNSDKEYWYMLNTPVLDETGEIQYIIHKIEDLTKQTLQEIQTQEALQQSKDVLQATLDCSLYIVQAFKAVRDQTGKIIDFIWVFTNQRWNERYGDVIGKSLLTENPAVIESGLFDAFVHVTETGIPTDQEHYYPYEQFDGWFHQTLVKMGDGFVMSTEEITQRKQMEQALRKSEEQLRLFTVASSQKVYRMSADWTRKENLSGQQMLPDTDKRIHDWKEAYLPAEDQPVFLAAIQEAIDNKSVFDLEHRVFNTEGKIGWVHSRVVPMLDSQGEITYWFGTDSDITQHRKIEEALQKSEEKYRTLFNSIDEGFCIIKVLFEEDESAYDYLFLEANQSFEKQTGLTNAVGKTMKEIAPAHEQYWFDIYGRIAKTGVPAHFENEAKAIGHYYEVYAFRIDAAEEHHVAILFNDITERKSREEQQQYLLKLSDALRPLADPLQIQIVAADLLGAHLKANRAHYSEVEDDYVHISHSYGDGLPPITGQLHHQDIGKRPVEGYHTEKTQVCYNTMTDSGLSEVERKGFQSTYIGAYIEVPLVKEREWVATLVVHSIEPRQWKQYEIELVEETADRIWAAVERARAEAALRESEKWQTFLLQLSDTLKPIADPAEIQRTASRLLVEQVGANRAMYLEIEGNGNSATSVIHGQYARQVPLFPSRVPYADFAKGFPLEVLQSNETLVVDNTATDSRLEEGVRSAWLGANVAAAITVSFSKQGRIVANFGLHNAQPRKWTPFEVRLVKEVADRTWAAVERARAEESLRKSEERLRLATEASGMYWWEFDFKTNTLSYSPNTEEVIGVPPAKTMDENLLLLHPADRELTYKIFEKAIQSGIDHFSYIVRSIAIPSETRWLQAAGKLIRDIQGIPVLAIGITQDVTKTKLAEDRQAFLLRLNDALRTLSNPVAIHNLIAQETMAFFGTDRCYYCEIAGDNAVIHRDAFHGDLPSVSGTYPLSSFAIFTAVIESGKPFAVQDVHTTDLVDEPLRQLCIQLQVISFIDVPVIKNKKAIGILCIVQSTPRTWTKEEIELATEIAERTWATVENARIEETLRQSESQLAAIFAEAEVGLSEISVEGRFLRVNNTLCHILGRTREELLTLSIVDVTLPDDLPLSLNRVQYLIETEEVVSIDKRYLRPDGTIVWANSTLSLLKTNKTQSPVILAVTADITQRKLASEQMEEFATLLEHQVTERTQELAESRDLLQSVFDTNLMGMSVMKAVRDENGTILDFRIQIANKEIKRETGRTDLEGSLYAQAFPGIKQIGIFDIMLRVMETGKAEGMEYYYQYEGFNKWFSCMFVKLDDGVVATNLDITERKQVELELYKRLMILQQAEQVAAMGSWEYDLDTRSFYWSEGMYRLFGLPLGSQIHLEVYLDYVNRQDRPVAQTMVDKIRNGEGPFEETLHMIVDQKPVTVKVKSAVMYDTEAKPMRVVGVDLDISELKRLEEENIKIQIEQQKQLLLAILEAQEEERRRISESLHNGVGQLLYATKLNLNQLEMYLQSNDQPMIQKSLRATEAVLVDAIAETRRASHELVPILLKEYGLDKAISDFCTRFSGTGIEFVCHGLEERFADYLEAAIYRIAQELANNIVKHSGASRARIEVTHDDQFIYVEAQDNGTGMKTSKPDSSKSGKGIGMKTIEDRVKLLEGTIEIESTSGKGTLITIILPLR</sequence>
<dbReference type="RefSeq" id="WP_314518893.1">
    <property type="nucleotide sequence ID" value="NZ_JASJOU010000020.1"/>
</dbReference>
<accession>A0AAE3RAE0</accession>
<dbReference type="EC" id="2.7.13.3" evidence="4"/>
<evidence type="ECO:0000259" key="18">
    <source>
        <dbReference type="PROSITE" id="PS50113"/>
    </source>
</evidence>
<dbReference type="PROSITE" id="PS50109">
    <property type="entry name" value="HIS_KIN"/>
    <property type="match status" value="1"/>
</dbReference>
<evidence type="ECO:0000256" key="8">
    <source>
        <dbReference type="ARBA" id="ARBA00022553"/>
    </source>
</evidence>
<comment type="subcellular location">
    <subcellularLocation>
        <location evidence="3">Cytoplasm</location>
    </subcellularLocation>
</comment>
<dbReference type="InterPro" id="IPR000014">
    <property type="entry name" value="PAS"/>
</dbReference>
<evidence type="ECO:0000256" key="4">
    <source>
        <dbReference type="ARBA" id="ARBA00012438"/>
    </source>
</evidence>
<organism evidence="19 20">
    <name type="scientific">Xanthocytophaga agilis</name>
    <dbReference type="NCBI Taxonomy" id="3048010"/>
    <lineage>
        <taxon>Bacteria</taxon>
        <taxon>Pseudomonadati</taxon>
        <taxon>Bacteroidota</taxon>
        <taxon>Cytophagia</taxon>
        <taxon>Cytophagales</taxon>
        <taxon>Rhodocytophagaceae</taxon>
        <taxon>Xanthocytophaga</taxon>
    </lineage>
</organism>
<evidence type="ECO:0000256" key="15">
    <source>
        <dbReference type="ARBA" id="ARBA00030800"/>
    </source>
</evidence>
<keyword evidence="9" id="KW-0808">Transferase</keyword>
<dbReference type="Pfam" id="PF13188">
    <property type="entry name" value="PAS_8"/>
    <property type="match status" value="1"/>
</dbReference>
<reference evidence="19" key="1">
    <citation type="submission" date="2023-05" db="EMBL/GenBank/DDBJ databases">
        <authorList>
            <person name="Zhang X."/>
        </authorList>
    </citation>
    <scope>NUCLEOTIDE SEQUENCE</scope>
    <source>
        <strain evidence="19">BD1B2-1</strain>
    </source>
</reference>
<feature type="domain" description="PAC" evidence="18">
    <location>
        <begin position="1229"/>
        <end position="1281"/>
    </location>
</feature>
<dbReference type="SMART" id="SM00086">
    <property type="entry name" value="PAC"/>
    <property type="match status" value="4"/>
</dbReference>
<dbReference type="Proteomes" id="UP001232063">
    <property type="component" value="Unassembled WGS sequence"/>
</dbReference>
<feature type="domain" description="PAS" evidence="17">
    <location>
        <begin position="868"/>
        <end position="937"/>
    </location>
</feature>
<name>A0AAE3RAE0_9BACT</name>
<dbReference type="PRINTS" id="PR00344">
    <property type="entry name" value="BCTRLSENSOR"/>
</dbReference>
<evidence type="ECO:0000259" key="17">
    <source>
        <dbReference type="PROSITE" id="PS50112"/>
    </source>
</evidence>
<dbReference type="InterPro" id="IPR036890">
    <property type="entry name" value="HATPase_C_sf"/>
</dbReference>
<evidence type="ECO:0000256" key="14">
    <source>
        <dbReference type="ARBA" id="ARBA00024827"/>
    </source>
</evidence>
<evidence type="ECO:0000256" key="5">
    <source>
        <dbReference type="ARBA" id="ARBA00017322"/>
    </source>
</evidence>
<keyword evidence="11" id="KW-0418">Kinase</keyword>
<dbReference type="InterPro" id="IPR052162">
    <property type="entry name" value="Sensor_kinase/Photoreceptor"/>
</dbReference>
<evidence type="ECO:0000256" key="7">
    <source>
        <dbReference type="ARBA" id="ARBA00022490"/>
    </source>
</evidence>
<dbReference type="Pfam" id="PF07730">
    <property type="entry name" value="HisKA_3"/>
    <property type="match status" value="1"/>
</dbReference>
<dbReference type="GO" id="GO:0016020">
    <property type="term" value="C:membrane"/>
    <property type="evidence" value="ECO:0007669"/>
    <property type="project" value="InterPro"/>
</dbReference>
<proteinExistence type="predicted"/>
<dbReference type="InterPro" id="IPR011712">
    <property type="entry name" value="Sig_transdc_His_kin_sub3_dim/P"/>
</dbReference>
<dbReference type="PROSITE" id="PS50112">
    <property type="entry name" value="PAS"/>
    <property type="match status" value="2"/>
</dbReference>
<dbReference type="SMART" id="SM00387">
    <property type="entry name" value="HATPase_c"/>
    <property type="match status" value="1"/>
</dbReference>
<dbReference type="InterPro" id="IPR029016">
    <property type="entry name" value="GAF-like_dom_sf"/>
</dbReference>
<dbReference type="InterPro" id="IPR005467">
    <property type="entry name" value="His_kinase_dom"/>
</dbReference>
<dbReference type="PANTHER" id="PTHR43304">
    <property type="entry name" value="PHYTOCHROME-LIKE PROTEIN CPH1"/>
    <property type="match status" value="1"/>
</dbReference>
<dbReference type="SUPFAM" id="SSF55785">
    <property type="entry name" value="PYP-like sensor domain (PAS domain)"/>
    <property type="match status" value="8"/>
</dbReference>
<dbReference type="Gene3D" id="1.20.5.1930">
    <property type="match status" value="1"/>
</dbReference>
<dbReference type="Pfam" id="PF08447">
    <property type="entry name" value="PAS_3"/>
    <property type="match status" value="3"/>
</dbReference>
<feature type="domain" description="PAS" evidence="17">
    <location>
        <begin position="1156"/>
        <end position="1226"/>
    </location>
</feature>
<keyword evidence="13" id="KW-0411">Iron-sulfur</keyword>
<dbReference type="Gene3D" id="3.30.565.10">
    <property type="entry name" value="Histidine kinase-like ATPase, C-terminal domain"/>
    <property type="match status" value="1"/>
</dbReference>
<dbReference type="Pfam" id="PF02518">
    <property type="entry name" value="HATPase_c"/>
    <property type="match status" value="1"/>
</dbReference>
<evidence type="ECO:0000256" key="1">
    <source>
        <dbReference type="ARBA" id="ARBA00000085"/>
    </source>
</evidence>
<dbReference type="InterPro" id="IPR004358">
    <property type="entry name" value="Sig_transdc_His_kin-like_C"/>
</dbReference>
<dbReference type="InterPro" id="IPR013655">
    <property type="entry name" value="PAS_fold_3"/>
</dbReference>
<keyword evidence="6" id="KW-0004">4Fe-4S</keyword>
<dbReference type="SMART" id="SM00065">
    <property type="entry name" value="GAF"/>
    <property type="match status" value="3"/>
</dbReference>
<evidence type="ECO:0000256" key="2">
    <source>
        <dbReference type="ARBA" id="ARBA00001966"/>
    </source>
</evidence>
<dbReference type="InterPro" id="IPR003018">
    <property type="entry name" value="GAF"/>
</dbReference>
<keyword evidence="12" id="KW-0408">Iron</keyword>
<evidence type="ECO:0000256" key="3">
    <source>
        <dbReference type="ARBA" id="ARBA00004496"/>
    </source>
</evidence>
<comment type="catalytic activity">
    <reaction evidence="1">
        <text>ATP + protein L-histidine = ADP + protein N-phospho-L-histidine.</text>
        <dbReference type="EC" id="2.7.13.3"/>
    </reaction>
</comment>
<keyword evidence="20" id="KW-1185">Reference proteome</keyword>
<dbReference type="PANTHER" id="PTHR43304:SF1">
    <property type="entry name" value="PAC DOMAIN-CONTAINING PROTEIN"/>
    <property type="match status" value="1"/>
</dbReference>
<comment type="caution">
    <text evidence="19">The sequence shown here is derived from an EMBL/GenBank/DDBJ whole genome shotgun (WGS) entry which is preliminary data.</text>
</comment>
<dbReference type="InterPro" id="IPR001610">
    <property type="entry name" value="PAC"/>
</dbReference>
<dbReference type="SMART" id="SM00091">
    <property type="entry name" value="PAS"/>
    <property type="match status" value="4"/>
</dbReference>
<dbReference type="InterPro" id="IPR035965">
    <property type="entry name" value="PAS-like_dom_sf"/>
</dbReference>
<dbReference type="GO" id="GO:0046983">
    <property type="term" value="F:protein dimerization activity"/>
    <property type="evidence" value="ECO:0007669"/>
    <property type="project" value="InterPro"/>
</dbReference>
<keyword evidence="7" id="KW-0963">Cytoplasm</keyword>
<evidence type="ECO:0000256" key="9">
    <source>
        <dbReference type="ARBA" id="ARBA00022679"/>
    </source>
</evidence>
<dbReference type="Gene3D" id="3.30.450.20">
    <property type="entry name" value="PAS domain"/>
    <property type="match status" value="8"/>
</dbReference>
<evidence type="ECO:0000313" key="20">
    <source>
        <dbReference type="Proteomes" id="UP001232063"/>
    </source>
</evidence>
<dbReference type="GO" id="GO:0046872">
    <property type="term" value="F:metal ion binding"/>
    <property type="evidence" value="ECO:0007669"/>
    <property type="project" value="UniProtKB-KW"/>
</dbReference>
<dbReference type="InterPro" id="IPR000700">
    <property type="entry name" value="PAS-assoc_C"/>
</dbReference>
<dbReference type="NCBIfam" id="TIGR00229">
    <property type="entry name" value="sensory_box"/>
    <property type="match status" value="4"/>
</dbReference>
<gene>
    <name evidence="19" type="ORF">QNI22_36080</name>
</gene>
<evidence type="ECO:0000256" key="10">
    <source>
        <dbReference type="ARBA" id="ARBA00022723"/>
    </source>
</evidence>
<dbReference type="GO" id="GO:0005737">
    <property type="term" value="C:cytoplasm"/>
    <property type="evidence" value="ECO:0007669"/>
    <property type="project" value="UniProtKB-SubCell"/>
</dbReference>
<dbReference type="SUPFAM" id="SSF55874">
    <property type="entry name" value="ATPase domain of HSP90 chaperone/DNA topoisomerase II/histidine kinase"/>
    <property type="match status" value="1"/>
</dbReference>